<dbReference type="STRING" id="1121279.SAMN02745887_02317"/>
<dbReference type="RefSeq" id="WP_072428822.1">
    <property type="nucleotide sequence ID" value="NZ_FPKR01000008.1"/>
</dbReference>
<keyword evidence="3" id="KW-1185">Reference proteome</keyword>
<sequence>MPSNTPDQQLKQWVIYPPALAALIALVIVIGILRWLAAPTSALGLALAVTLALTWWLLPRLAFKLWRAGDSLYWRWGQLNTGPAGSLKLADIRAVRVASLPDKPTRPVRRLGQAELHGGNFTPELNRGVQIELADGRELWFGLPQPEIFANALRAVAPSLKESHAATGTGQQ</sequence>
<dbReference type="AlphaFoldDB" id="A0A1K2HKH8"/>
<name>A0A1K2HKH8_9NEIS</name>
<evidence type="ECO:0000256" key="1">
    <source>
        <dbReference type="SAM" id="Phobius"/>
    </source>
</evidence>
<feature type="transmembrane region" description="Helical" evidence="1">
    <location>
        <begin position="12"/>
        <end position="36"/>
    </location>
</feature>
<keyword evidence="1" id="KW-1133">Transmembrane helix</keyword>
<evidence type="ECO:0000313" key="3">
    <source>
        <dbReference type="Proteomes" id="UP000186513"/>
    </source>
</evidence>
<reference evidence="2 3" key="1">
    <citation type="submission" date="2016-11" db="EMBL/GenBank/DDBJ databases">
        <authorList>
            <person name="Jaros S."/>
            <person name="Januszkiewicz K."/>
            <person name="Wedrychowicz H."/>
        </authorList>
    </citation>
    <scope>NUCLEOTIDE SEQUENCE [LARGE SCALE GENOMIC DNA]</scope>
    <source>
        <strain evidence="2 3">DSM 18899</strain>
    </source>
</reference>
<dbReference type="EMBL" id="FPKR01000008">
    <property type="protein sequence ID" value="SFZ77287.1"/>
    <property type="molecule type" value="Genomic_DNA"/>
</dbReference>
<dbReference type="Proteomes" id="UP000186513">
    <property type="component" value="Unassembled WGS sequence"/>
</dbReference>
<organism evidence="2 3">
    <name type="scientific">Chitinimonas taiwanensis DSM 18899</name>
    <dbReference type="NCBI Taxonomy" id="1121279"/>
    <lineage>
        <taxon>Bacteria</taxon>
        <taxon>Pseudomonadati</taxon>
        <taxon>Pseudomonadota</taxon>
        <taxon>Betaproteobacteria</taxon>
        <taxon>Neisseriales</taxon>
        <taxon>Chitinibacteraceae</taxon>
        <taxon>Chitinimonas</taxon>
    </lineage>
</organism>
<keyword evidence="1" id="KW-0812">Transmembrane</keyword>
<dbReference type="OrthoDB" id="9133782at2"/>
<proteinExistence type="predicted"/>
<keyword evidence="1" id="KW-0472">Membrane</keyword>
<protein>
    <submittedName>
        <fullName evidence="2">Uncharacterized protein</fullName>
    </submittedName>
</protein>
<accession>A0A1K2HKH8</accession>
<gene>
    <name evidence="2" type="ORF">SAMN02745887_02317</name>
</gene>
<feature type="transmembrane region" description="Helical" evidence="1">
    <location>
        <begin position="42"/>
        <end position="58"/>
    </location>
</feature>
<evidence type="ECO:0000313" key="2">
    <source>
        <dbReference type="EMBL" id="SFZ77287.1"/>
    </source>
</evidence>